<comment type="caution">
    <text evidence="5">The sequence shown here is derived from an EMBL/GenBank/DDBJ whole genome shotgun (WGS) entry which is preliminary data.</text>
</comment>
<dbReference type="AlphaFoldDB" id="A0A291SWQ8"/>
<dbReference type="InterPro" id="IPR023198">
    <property type="entry name" value="PGP-like_dom2"/>
</dbReference>
<evidence type="ECO:0000256" key="1">
    <source>
        <dbReference type="ARBA" id="ARBA00001946"/>
    </source>
</evidence>
<dbReference type="InterPro" id="IPR036412">
    <property type="entry name" value="HAD-like_sf"/>
</dbReference>
<dbReference type="GO" id="GO:0046872">
    <property type="term" value="F:metal ion binding"/>
    <property type="evidence" value="ECO:0007669"/>
    <property type="project" value="UniProtKB-KW"/>
</dbReference>
<dbReference type="Gene3D" id="3.40.50.1000">
    <property type="entry name" value="HAD superfamily/HAD-like"/>
    <property type="match status" value="1"/>
</dbReference>
<keyword evidence="3" id="KW-0479">Metal-binding</keyword>
<name>A0A291SWQ8_STRMQ</name>
<evidence type="ECO:0000313" key="5">
    <source>
        <dbReference type="EMBL" id="PNG93139.1"/>
    </source>
</evidence>
<dbReference type="EMBL" id="LJIW01000002">
    <property type="protein sequence ID" value="PNG93139.1"/>
    <property type="molecule type" value="Genomic_DNA"/>
</dbReference>
<evidence type="ECO:0000256" key="3">
    <source>
        <dbReference type="ARBA" id="ARBA00022723"/>
    </source>
</evidence>
<dbReference type="InterPro" id="IPR023214">
    <property type="entry name" value="HAD_sf"/>
</dbReference>
<dbReference type="GO" id="GO:0003824">
    <property type="term" value="F:catalytic activity"/>
    <property type="evidence" value="ECO:0007669"/>
    <property type="project" value="UniProtKB-ARBA"/>
</dbReference>
<dbReference type="InterPro" id="IPR006439">
    <property type="entry name" value="HAD-SF_hydro_IA"/>
</dbReference>
<dbReference type="NCBIfam" id="TIGR01509">
    <property type="entry name" value="HAD-SF-IA-v3"/>
    <property type="match status" value="1"/>
</dbReference>
<dbReference type="SUPFAM" id="SSF56784">
    <property type="entry name" value="HAD-like"/>
    <property type="match status" value="1"/>
</dbReference>
<dbReference type="PANTHER" id="PTHR46193:SF21">
    <property type="entry name" value="SLL1138 PROTEIN"/>
    <property type="match status" value="1"/>
</dbReference>
<dbReference type="Proteomes" id="UP000236520">
    <property type="component" value="Unassembled WGS sequence"/>
</dbReference>
<reference evidence="5 6" key="1">
    <citation type="submission" date="2015-09" db="EMBL/GenBank/DDBJ databases">
        <title>Genome sequence, genome mining and natural product profiling of a biocontrol bacterium Streptomyces malaysiensis F913.</title>
        <authorList>
            <person name="Xu Y."/>
            <person name="Wei J."/>
            <person name="Xie J."/>
            <person name="Li T."/>
            <person name="Zhou Z."/>
        </authorList>
    </citation>
    <scope>NUCLEOTIDE SEQUENCE [LARGE SCALE GENOMIC DNA]</scope>
    <source>
        <strain evidence="5 6">F913</strain>
    </source>
</reference>
<dbReference type="InterPro" id="IPR051600">
    <property type="entry name" value="Beta-PGM-like"/>
</dbReference>
<dbReference type="SFLD" id="SFLDS00003">
    <property type="entry name" value="Haloacid_Dehalogenase"/>
    <property type="match status" value="1"/>
</dbReference>
<organism evidence="5 6">
    <name type="scientific">Streptomyces malaysiensis</name>
    <dbReference type="NCBI Taxonomy" id="92644"/>
    <lineage>
        <taxon>Bacteria</taxon>
        <taxon>Bacillati</taxon>
        <taxon>Actinomycetota</taxon>
        <taxon>Actinomycetes</taxon>
        <taxon>Kitasatosporales</taxon>
        <taxon>Streptomycetaceae</taxon>
        <taxon>Streptomyces</taxon>
        <taxon>Streptomyces violaceusniger group</taxon>
    </lineage>
</organism>
<sequence length="235" mass="25739">MLSLLPPSTRRRTPPVRAVLFDLDGTLWDPEPHVFRIYSEIFREHGQELTRRQWAGVLGTIGFDLWSVLEERVGRSLDHIALDTRVAHRKEAALGGLGARPGVPRLLGQADAAGLARSVVSNSPTAWITRYARQCGIEHGWYALHSPEGDTSRAKPSPHLYREALERLSLAPDEAIAFEDSPSGVRAARAAGVRCVAVPNTMTAPLDLSHADLRIESFAEAELPQILSRFTAGAV</sequence>
<evidence type="ECO:0000313" key="6">
    <source>
        <dbReference type="Proteomes" id="UP000236520"/>
    </source>
</evidence>
<gene>
    <name evidence="5" type="ORF">SMF913_28604</name>
</gene>
<dbReference type="RefSeq" id="WP_099014863.1">
    <property type="nucleotide sequence ID" value="NZ_BAAAHF010000003.1"/>
</dbReference>
<dbReference type="PANTHER" id="PTHR46193">
    <property type="entry name" value="6-PHOSPHOGLUCONATE PHOSPHATASE"/>
    <property type="match status" value="1"/>
</dbReference>
<evidence type="ECO:0000256" key="2">
    <source>
        <dbReference type="ARBA" id="ARBA00006171"/>
    </source>
</evidence>
<dbReference type="KEGG" id="smal:SMALA_5031"/>
<comment type="cofactor">
    <cofactor evidence="1">
        <name>Mg(2+)</name>
        <dbReference type="ChEBI" id="CHEBI:18420"/>
    </cofactor>
</comment>
<keyword evidence="6" id="KW-1185">Reference proteome</keyword>
<protein>
    <submittedName>
        <fullName evidence="5">Uncharacterized protein</fullName>
    </submittedName>
</protein>
<dbReference type="PRINTS" id="PR00413">
    <property type="entry name" value="HADHALOGNASE"/>
</dbReference>
<dbReference type="SFLD" id="SFLDG01129">
    <property type="entry name" value="C1.5:_HAD__Beta-PGM__Phosphata"/>
    <property type="match status" value="1"/>
</dbReference>
<evidence type="ECO:0000256" key="4">
    <source>
        <dbReference type="ARBA" id="ARBA00022842"/>
    </source>
</evidence>
<dbReference type="Pfam" id="PF00702">
    <property type="entry name" value="Hydrolase"/>
    <property type="match status" value="1"/>
</dbReference>
<proteinExistence type="inferred from homology"/>
<dbReference type="Gene3D" id="1.10.150.240">
    <property type="entry name" value="Putative phosphatase, domain 2"/>
    <property type="match status" value="1"/>
</dbReference>
<keyword evidence="4" id="KW-0460">Magnesium</keyword>
<accession>A0A291SWQ8</accession>
<comment type="similarity">
    <text evidence="2">Belongs to the HAD-like hydrolase superfamily. CbbY/CbbZ/Gph/YieH family.</text>
</comment>